<keyword evidence="1" id="KW-0677">Repeat</keyword>
<accession>A0A8H5G2B7</accession>
<dbReference type="Proteomes" id="UP000559027">
    <property type="component" value="Unassembled WGS sequence"/>
</dbReference>
<gene>
    <name evidence="3" type="ORF">D9756_006359</name>
</gene>
<dbReference type="EMBL" id="JAACJO010000006">
    <property type="protein sequence ID" value="KAF5356988.1"/>
    <property type="molecule type" value="Genomic_DNA"/>
</dbReference>
<comment type="caution">
    <text evidence="3">The sequence shown here is derived from an EMBL/GenBank/DDBJ whole genome shotgun (WGS) entry which is preliminary data.</text>
</comment>
<dbReference type="OrthoDB" id="3027122at2759"/>
<dbReference type="AlphaFoldDB" id="A0A8H5G2B7"/>
<proteinExistence type="predicted"/>
<keyword evidence="4" id="KW-1185">Reference proteome</keyword>
<organism evidence="3 4">
    <name type="scientific">Leucocoprinus leucothites</name>
    <dbReference type="NCBI Taxonomy" id="201217"/>
    <lineage>
        <taxon>Eukaryota</taxon>
        <taxon>Fungi</taxon>
        <taxon>Dikarya</taxon>
        <taxon>Basidiomycota</taxon>
        <taxon>Agaricomycotina</taxon>
        <taxon>Agaricomycetes</taxon>
        <taxon>Agaricomycetidae</taxon>
        <taxon>Agaricales</taxon>
        <taxon>Agaricineae</taxon>
        <taxon>Agaricaceae</taxon>
        <taxon>Leucocoprinus</taxon>
    </lineage>
</organism>
<name>A0A8H5G2B7_9AGAR</name>
<sequence length="740" mass="84824">MSILSGSRDFVIQELRSVQNSIIQYGPSGIDVLLEASSPEATVDSRDHYDRRCFPGTRDQYITDITDWSIAPDDISSLIYWMKALLGLASQPSHKHKYDDPTRLFTTLAYQLSTKLPDYRAILDDKISRDKTLVQKKIPSQFYSLIVEPLQELEKQGKKVNRRVIFIDGLDECADKDAQMEIINIVASSAHSRSTPFRWAIFSREEPHIVSTFASPSVSSHCYSVFLPISREADGEIELYLRGGFKNILRRRNFVHLSSSWPTDGDIKKLVHHAAGLFAHPSTVLRFIDGQSYVGFKETLEAILTPKAMPGTQTISPYAELDGLYTLILQRVPEDILFATKLLLSHIYMNDFEYGLHWYAVLICNEIGISETVFQSICHHLRAIMLFHEPPKDALDKAIRLAHCRYQHCATPISCTSRACRQVLCAVHGSFHFYHKSFYDFLCDPARSTNFCVTIPAIQLSLAPGEASSSDLLTWSGGCDLLGSFHQFYVFKSISASLCHDTPQFARLVETVRSSSLQKLSQIDHRKFLFADIMSLKGNLSVVAGHPGFFRFLPHTMFECLHSTYFDPSEPVKFLATVDKLEKAGAIKPYHPQLGSGYIAAFLNTFSRRKEAGKNCGHYELGRGDKSVIWYWEFDTEERYFHEFRTVNYAEAMAFYEAEKFTMWKDVANGSNSDEERMIRARRRMHVLRSWRMLVLRKSWRMHVLRKPWMMRELRRLSRARSLPQYKDTERSASLRAVAK</sequence>
<evidence type="ECO:0000313" key="3">
    <source>
        <dbReference type="EMBL" id="KAF5356988.1"/>
    </source>
</evidence>
<protein>
    <recommendedName>
        <fullName evidence="2">Nephrocystin 3-like N-terminal domain-containing protein</fullName>
    </recommendedName>
</protein>
<evidence type="ECO:0000259" key="2">
    <source>
        <dbReference type="Pfam" id="PF24883"/>
    </source>
</evidence>
<evidence type="ECO:0000313" key="4">
    <source>
        <dbReference type="Proteomes" id="UP000559027"/>
    </source>
</evidence>
<evidence type="ECO:0000256" key="1">
    <source>
        <dbReference type="ARBA" id="ARBA00022737"/>
    </source>
</evidence>
<dbReference type="Pfam" id="PF24883">
    <property type="entry name" value="NPHP3_N"/>
    <property type="match status" value="1"/>
</dbReference>
<dbReference type="InterPro" id="IPR056884">
    <property type="entry name" value="NPHP3-like_N"/>
</dbReference>
<reference evidence="3 4" key="1">
    <citation type="journal article" date="2020" name="ISME J.">
        <title>Uncovering the hidden diversity of litter-decomposition mechanisms in mushroom-forming fungi.</title>
        <authorList>
            <person name="Floudas D."/>
            <person name="Bentzer J."/>
            <person name="Ahren D."/>
            <person name="Johansson T."/>
            <person name="Persson P."/>
            <person name="Tunlid A."/>
        </authorList>
    </citation>
    <scope>NUCLEOTIDE SEQUENCE [LARGE SCALE GENOMIC DNA]</scope>
    <source>
        <strain evidence="3 4">CBS 146.42</strain>
    </source>
</reference>
<feature type="domain" description="Nephrocystin 3-like N-terminal" evidence="2">
    <location>
        <begin position="97"/>
        <end position="204"/>
    </location>
</feature>